<reference evidence="3 4" key="1">
    <citation type="submission" date="2020-07" db="EMBL/GenBank/DDBJ databases">
        <authorList>
            <person name="Feng X."/>
        </authorList>
    </citation>
    <scope>NUCLEOTIDE SEQUENCE [LARGE SCALE GENOMIC DNA]</scope>
    <source>
        <strain evidence="3 4">JCM23202</strain>
    </source>
</reference>
<evidence type="ECO:0000259" key="2">
    <source>
        <dbReference type="PROSITE" id="PS51194"/>
    </source>
</evidence>
<dbReference type="PROSITE" id="PS51194">
    <property type="entry name" value="HELICASE_CTER"/>
    <property type="match status" value="1"/>
</dbReference>
<dbReference type="InterPro" id="IPR014001">
    <property type="entry name" value="Helicase_ATP-bd"/>
</dbReference>
<keyword evidence="3" id="KW-0547">Nucleotide-binding</keyword>
<organism evidence="3 4">
    <name type="scientific">Pelagicoccus albus</name>
    <dbReference type="NCBI Taxonomy" id="415222"/>
    <lineage>
        <taxon>Bacteria</taxon>
        <taxon>Pseudomonadati</taxon>
        <taxon>Verrucomicrobiota</taxon>
        <taxon>Opitutia</taxon>
        <taxon>Puniceicoccales</taxon>
        <taxon>Pelagicoccaceae</taxon>
        <taxon>Pelagicoccus</taxon>
    </lineage>
</organism>
<dbReference type="GO" id="GO:0006412">
    <property type="term" value="P:translation"/>
    <property type="evidence" value="ECO:0007669"/>
    <property type="project" value="InterPro"/>
</dbReference>
<dbReference type="InterPro" id="IPR006935">
    <property type="entry name" value="Helicase/UvrB_N"/>
</dbReference>
<dbReference type="Pfam" id="PF00271">
    <property type="entry name" value="Helicase_C"/>
    <property type="match status" value="1"/>
</dbReference>
<keyword evidence="3" id="KW-0347">Helicase</keyword>
<accession>A0A7X1E7V2</accession>
<keyword evidence="4" id="KW-1185">Reference proteome</keyword>
<evidence type="ECO:0000259" key="1">
    <source>
        <dbReference type="PROSITE" id="PS51192"/>
    </source>
</evidence>
<dbReference type="GO" id="GO:0005524">
    <property type="term" value="F:ATP binding"/>
    <property type="evidence" value="ECO:0007669"/>
    <property type="project" value="InterPro"/>
</dbReference>
<dbReference type="SUPFAM" id="SSF57829">
    <property type="entry name" value="Zn-binding ribosomal proteins"/>
    <property type="match status" value="1"/>
</dbReference>
<dbReference type="PANTHER" id="PTHR47396">
    <property type="entry name" value="TYPE I RESTRICTION ENZYME ECOKI R PROTEIN"/>
    <property type="match status" value="1"/>
</dbReference>
<proteinExistence type="predicted"/>
<evidence type="ECO:0000313" key="4">
    <source>
        <dbReference type="Proteomes" id="UP000526501"/>
    </source>
</evidence>
<gene>
    <name evidence="3" type="ORF">H5P27_08860</name>
</gene>
<dbReference type="GO" id="GO:0004386">
    <property type="term" value="F:helicase activity"/>
    <property type="evidence" value="ECO:0007669"/>
    <property type="project" value="UniProtKB-KW"/>
</dbReference>
<feature type="domain" description="Helicase C-terminal" evidence="2">
    <location>
        <begin position="242"/>
        <end position="386"/>
    </location>
</feature>
<comment type="caution">
    <text evidence="3">The sequence shown here is derived from an EMBL/GenBank/DDBJ whole genome shotgun (WGS) entry which is preliminary data.</text>
</comment>
<dbReference type="RefSeq" id="WP_185660046.1">
    <property type="nucleotide sequence ID" value="NZ_CAWPOO010000008.1"/>
</dbReference>
<dbReference type="SMART" id="SM00487">
    <property type="entry name" value="DEXDc"/>
    <property type="match status" value="1"/>
</dbReference>
<dbReference type="GO" id="GO:0016787">
    <property type="term" value="F:hydrolase activity"/>
    <property type="evidence" value="ECO:0007669"/>
    <property type="project" value="InterPro"/>
</dbReference>
<dbReference type="GO" id="GO:0003677">
    <property type="term" value="F:DNA binding"/>
    <property type="evidence" value="ECO:0007669"/>
    <property type="project" value="InterPro"/>
</dbReference>
<keyword evidence="3" id="KW-0067">ATP-binding</keyword>
<dbReference type="InterPro" id="IPR001650">
    <property type="entry name" value="Helicase_C-like"/>
</dbReference>
<dbReference type="Pfam" id="PF04851">
    <property type="entry name" value="ResIII"/>
    <property type="match status" value="1"/>
</dbReference>
<dbReference type="AlphaFoldDB" id="A0A7X1E7V2"/>
<keyword evidence="3" id="KW-0378">Hydrolase</keyword>
<dbReference type="CDD" id="cd17926">
    <property type="entry name" value="DEXHc_RE"/>
    <property type="match status" value="1"/>
</dbReference>
<dbReference type="FunFam" id="3.40.50.300:FF:000794">
    <property type="entry name" value="ATP-dependent RNA helicase"/>
    <property type="match status" value="1"/>
</dbReference>
<sequence length="581" mass="66313">MYKLRTYQQEAVDSTLNHFRRKRTPAVIVLPTGAGKSLVIAELAKVAKGRVLVLAHVKELVEQNHLKYQSYGLEAGIYSAGLNQKDSKQKVIFGSIQSVANASDDFFEDFTLLVIDECHRVGLEPDSQYAKVITRLKLSNSRICILGLTATPYRLGLGWIYNYALRGEVKTLEMRFFKSCIYDLPLEYMIRNGYLTPPVKVDIPVTSYDFSELTEGGKEYTMAQLENALQQQRRLTPLIIKNIIDITESYQRQGVMIFSSTVKHAQEIMKCLPEGQARLVLGETEAVDRDKIIEEFKRKNFKYLVNVSVLTTGFDAPHVDVIAILRPTESISLYQQIIGRGLRLDTAKKDCLVLDYTGMGHSIFSPEIGEKKTVSESVAVQVPCPECGFINDFWGIVDDDGNVIEHFGRKCRGGKQNPDTYEFRPCGYRFRFKVCERCSAQNDITARECSSCGNILIDPDTKLKQAKLSKDAHVLTPDSIEMLERFDKNGNPYLQVKYYDYDARFLAEIHYLNNPTSLKKFNVNFLRSHLRRPELKLNIRSVEEVVKMQPQLRMPAFVIGRKQGKFWKITEKIFSEELGQK</sequence>
<dbReference type="SMART" id="SM00490">
    <property type="entry name" value="HELICc"/>
    <property type="match status" value="1"/>
</dbReference>
<protein>
    <submittedName>
        <fullName evidence="3">DEAD/DEAH box helicase</fullName>
    </submittedName>
</protein>
<dbReference type="InterPro" id="IPR027417">
    <property type="entry name" value="P-loop_NTPase"/>
</dbReference>
<dbReference type="PROSITE" id="PS51192">
    <property type="entry name" value="HELICASE_ATP_BIND_1"/>
    <property type="match status" value="1"/>
</dbReference>
<dbReference type="Gene3D" id="3.40.50.300">
    <property type="entry name" value="P-loop containing nucleotide triphosphate hydrolases"/>
    <property type="match status" value="2"/>
</dbReference>
<dbReference type="InterPro" id="IPR011332">
    <property type="entry name" value="Ribosomal_zn-bd"/>
</dbReference>
<dbReference type="PANTHER" id="PTHR47396:SF1">
    <property type="entry name" value="ATP-DEPENDENT HELICASE IRC3-RELATED"/>
    <property type="match status" value="1"/>
</dbReference>
<name>A0A7X1E7V2_9BACT</name>
<dbReference type="GO" id="GO:0005829">
    <property type="term" value="C:cytosol"/>
    <property type="evidence" value="ECO:0007669"/>
    <property type="project" value="TreeGrafter"/>
</dbReference>
<dbReference type="EMBL" id="JACHVC010000008">
    <property type="protein sequence ID" value="MBC2606155.1"/>
    <property type="molecule type" value="Genomic_DNA"/>
</dbReference>
<feature type="domain" description="Helicase ATP-binding" evidence="1">
    <location>
        <begin position="17"/>
        <end position="170"/>
    </location>
</feature>
<dbReference type="Proteomes" id="UP000526501">
    <property type="component" value="Unassembled WGS sequence"/>
</dbReference>
<dbReference type="InterPro" id="IPR050742">
    <property type="entry name" value="Helicase_Restrict-Modif_Enz"/>
</dbReference>
<dbReference type="SUPFAM" id="SSF52540">
    <property type="entry name" value="P-loop containing nucleoside triphosphate hydrolases"/>
    <property type="match status" value="1"/>
</dbReference>
<evidence type="ECO:0000313" key="3">
    <source>
        <dbReference type="EMBL" id="MBC2606155.1"/>
    </source>
</evidence>